<dbReference type="EMBL" id="CP146023">
    <property type="protein sequence ID" value="WWQ69567.1"/>
    <property type="molecule type" value="Genomic_DNA"/>
</dbReference>
<geneLocation type="plasmid" evidence="1 2">
    <name>p1</name>
</geneLocation>
<sequence length="283" mass="30333">MAVIALAGLPGAPGVTTTGLALLQSWPLEGDRRTLLAECDPDGGAVLAGALQSSLRADIGLQNLAVSRRGEQPLPQAFWTQLVRLGDDNGAASERHVLLPGLPDPSLAAALKPEWPALADLFVGIDRMPNHPHDVLIDLGRSGIYGPTRVLAQRADLVLLVMRGTLRGLHAAKSRIPMVHAALEEGHGGPSPSLGILLITEGSYGKREVESELETRVIATLPYRPEEAAVLSDGAPEPRKFAKSALMKAAREACPPLRQLVLMRRSRLTSPMQQRLSEVRRAR</sequence>
<evidence type="ECO:0000313" key="2">
    <source>
        <dbReference type="Proteomes" id="UP001432251"/>
    </source>
</evidence>
<organism evidence="1 2">
    <name type="scientific">Streptomyces citrinus</name>
    <dbReference type="NCBI Taxonomy" id="3118173"/>
    <lineage>
        <taxon>Bacteria</taxon>
        <taxon>Bacillati</taxon>
        <taxon>Actinomycetota</taxon>
        <taxon>Actinomycetes</taxon>
        <taxon>Kitasatosporales</taxon>
        <taxon>Streptomycetaceae</taxon>
        <taxon>Streptomyces</taxon>
    </lineage>
</organism>
<proteinExistence type="predicted"/>
<accession>A0ACD5AQN0</accession>
<reference evidence="1" key="1">
    <citation type="journal article" date="2025" name="Int. J. Syst. Evol. Microbiol.">
        <title>Streptomyces citrinus sp. nov., with yellow diffusible pigment.</title>
        <authorList>
            <person name="He Y."/>
            <person name="Yang E."/>
            <person name="Xu J."/>
            <person name="Sun Y."/>
            <person name="Sun L."/>
        </authorList>
    </citation>
    <scope>NUCLEOTIDE SEQUENCE</scope>
    <source>
        <strain evidence="1">Q6</strain>
    </source>
</reference>
<name>A0ACD5AQN0_9ACTN</name>
<keyword evidence="1" id="KW-0614">Plasmid</keyword>
<dbReference type="Proteomes" id="UP001432251">
    <property type="component" value="Plasmid p1"/>
</dbReference>
<keyword evidence="2" id="KW-1185">Reference proteome</keyword>
<protein>
    <submittedName>
        <fullName evidence="1">Uncharacterized protein</fullName>
    </submittedName>
</protein>
<gene>
    <name evidence="1" type="ORF">V2W30_41115</name>
</gene>
<evidence type="ECO:0000313" key="1">
    <source>
        <dbReference type="EMBL" id="WWQ69567.1"/>
    </source>
</evidence>